<dbReference type="EMBL" id="UOFS01000046">
    <property type="protein sequence ID" value="VAX00830.1"/>
    <property type="molecule type" value="Genomic_DNA"/>
</dbReference>
<reference evidence="1" key="1">
    <citation type="submission" date="2018-06" db="EMBL/GenBank/DDBJ databases">
        <authorList>
            <person name="Zhirakovskaya E."/>
        </authorList>
    </citation>
    <scope>NUCLEOTIDE SEQUENCE</scope>
</reference>
<gene>
    <name evidence="1" type="ORF">MNBD_GAMMA22-922</name>
</gene>
<protein>
    <submittedName>
        <fullName evidence="1">Uncharacterized protein</fullName>
    </submittedName>
</protein>
<dbReference type="AlphaFoldDB" id="A0A3B1ARJ1"/>
<name>A0A3B1ARJ1_9ZZZZ</name>
<sequence length="55" mass="6375">MKFGNDPDIYAIAFRLTNELHKPKLAIHYFNLSENAYQKVINEKYIYTVGGLAQI</sequence>
<evidence type="ECO:0000313" key="1">
    <source>
        <dbReference type="EMBL" id="VAX00830.1"/>
    </source>
</evidence>
<accession>A0A3B1ARJ1</accession>
<proteinExistence type="predicted"/>
<organism evidence="1">
    <name type="scientific">hydrothermal vent metagenome</name>
    <dbReference type="NCBI Taxonomy" id="652676"/>
    <lineage>
        <taxon>unclassified sequences</taxon>
        <taxon>metagenomes</taxon>
        <taxon>ecological metagenomes</taxon>
    </lineage>
</organism>